<gene>
    <name evidence="3" type="ORF">ACFFHM_15485</name>
</gene>
<evidence type="ECO:0008006" key="5">
    <source>
        <dbReference type="Google" id="ProtNLM"/>
    </source>
</evidence>
<proteinExistence type="predicted"/>
<keyword evidence="2" id="KW-0812">Transmembrane</keyword>
<evidence type="ECO:0000256" key="1">
    <source>
        <dbReference type="SAM" id="Coils"/>
    </source>
</evidence>
<keyword evidence="2" id="KW-0472">Membrane</keyword>
<feature type="coiled-coil region" evidence="1">
    <location>
        <begin position="88"/>
        <end position="140"/>
    </location>
</feature>
<keyword evidence="1" id="KW-0175">Coiled coil</keyword>
<protein>
    <recommendedName>
        <fullName evidence="5">5-bromo-4-chloroindolyl phosphate hydrolysis protein</fullName>
    </recommendedName>
</protein>
<feature type="transmembrane region" description="Helical" evidence="2">
    <location>
        <begin position="12"/>
        <end position="29"/>
    </location>
</feature>
<reference evidence="3 4" key="1">
    <citation type="submission" date="2024-09" db="EMBL/GenBank/DDBJ databases">
        <authorList>
            <person name="Sun Q."/>
            <person name="Mori K."/>
        </authorList>
    </citation>
    <scope>NUCLEOTIDE SEQUENCE [LARGE SCALE GENOMIC DNA]</scope>
    <source>
        <strain evidence="3 4">NCAIM B.02610</strain>
    </source>
</reference>
<name>A0ABV6KFM8_9BACI</name>
<keyword evidence="4" id="KW-1185">Reference proteome</keyword>
<dbReference type="RefSeq" id="WP_335961777.1">
    <property type="nucleotide sequence ID" value="NZ_JAXBLX010000020.1"/>
</dbReference>
<accession>A0ABV6KFM8</accession>
<evidence type="ECO:0000313" key="4">
    <source>
        <dbReference type="Proteomes" id="UP001589838"/>
    </source>
</evidence>
<dbReference type="Proteomes" id="UP001589838">
    <property type="component" value="Unassembled WGS sequence"/>
</dbReference>
<sequence>MRDKANQLMKSKALMSVGALVGIILIYTIIQNEIIFRLFVVLFLVGFANVLNKKLNALKPATQLEQEKEEILVKEVEDQPTQIFEKTLLEKEEQLEKIDLDRTQMLEELFSKADLNELERQTYRERIKEKESERSNIMQDLMIVKGKLQHAVLETKKYFVKVDPIKEIAASIESANIQTASIASLNEEVSAIVTTLTENTIKALKKSNYIDEDHNLTRSGYKALVKTVANESQLTNEYK</sequence>
<keyword evidence="2" id="KW-1133">Transmembrane helix</keyword>
<evidence type="ECO:0000256" key="2">
    <source>
        <dbReference type="SAM" id="Phobius"/>
    </source>
</evidence>
<dbReference type="EMBL" id="JBHLUX010000037">
    <property type="protein sequence ID" value="MFC0471860.1"/>
    <property type="molecule type" value="Genomic_DNA"/>
</dbReference>
<comment type="caution">
    <text evidence="3">The sequence shown here is derived from an EMBL/GenBank/DDBJ whole genome shotgun (WGS) entry which is preliminary data.</text>
</comment>
<organism evidence="3 4">
    <name type="scientific">Halalkalibacter kiskunsagensis</name>
    <dbReference type="NCBI Taxonomy" id="1548599"/>
    <lineage>
        <taxon>Bacteria</taxon>
        <taxon>Bacillati</taxon>
        <taxon>Bacillota</taxon>
        <taxon>Bacilli</taxon>
        <taxon>Bacillales</taxon>
        <taxon>Bacillaceae</taxon>
        <taxon>Halalkalibacter</taxon>
    </lineage>
</organism>
<feature type="transmembrane region" description="Helical" evidence="2">
    <location>
        <begin position="35"/>
        <end position="51"/>
    </location>
</feature>
<evidence type="ECO:0000313" key="3">
    <source>
        <dbReference type="EMBL" id="MFC0471860.1"/>
    </source>
</evidence>